<keyword evidence="3" id="KW-0285">Flavoprotein</keyword>
<evidence type="ECO:0008006" key="9">
    <source>
        <dbReference type="Google" id="ProtNLM"/>
    </source>
</evidence>
<dbReference type="AlphaFoldDB" id="A0A9X0B3B3"/>
<evidence type="ECO:0000313" key="8">
    <source>
        <dbReference type="Proteomes" id="UP001147747"/>
    </source>
</evidence>
<dbReference type="PANTHER" id="PTHR42877:SF7">
    <property type="entry name" value="FLAVIN-BINDING MONOOXYGENASE-RELATED"/>
    <property type="match status" value="1"/>
</dbReference>
<dbReference type="Pfam" id="PF00743">
    <property type="entry name" value="FMO-like"/>
    <property type="match status" value="1"/>
</dbReference>
<dbReference type="GO" id="GO:0050661">
    <property type="term" value="F:NADP binding"/>
    <property type="evidence" value="ECO:0007669"/>
    <property type="project" value="InterPro"/>
</dbReference>
<dbReference type="GO" id="GO:0004499">
    <property type="term" value="F:N,N-dimethylaniline monooxygenase activity"/>
    <property type="evidence" value="ECO:0007669"/>
    <property type="project" value="InterPro"/>
</dbReference>
<accession>A0A9X0B3B3</accession>
<keyword evidence="8" id="KW-1185">Reference proteome</keyword>
<keyword evidence="4" id="KW-0274">FAD</keyword>
<dbReference type="OrthoDB" id="74360at2759"/>
<dbReference type="PANTHER" id="PTHR42877">
    <property type="entry name" value="L-ORNITHINE N(5)-MONOOXYGENASE-RELATED"/>
    <property type="match status" value="1"/>
</dbReference>
<keyword evidence="5" id="KW-0560">Oxidoreductase</keyword>
<evidence type="ECO:0000256" key="6">
    <source>
        <dbReference type="SAM" id="MobiDB-lite"/>
    </source>
</evidence>
<dbReference type="GeneID" id="81372741"/>
<sequence>MGEYSHNIPVQLGSNRPGPHPSSSRRPVDHPEWHVQSPTGYTAGTNLLGEPWQIDRPFKVIVMGAGAAGIDFLHHASNKLADLNIEVKCFEKNADVGGTWFENRYPGCACDGPSPSYQFAWRPNPDWSKYYSSSPEIWQYLKGIVLDEGLDRYIQLRTEVTEARWDDKNGRWVLTLCRADDLASWTEHCDVLLNGTGFLNAWKWPTIPGLHSFQGRLFHTARYEEGFDLKHKRVAIIGSGSSGVQAVASVYSDVSKLYTWVCSPTWITAGFAQKYAGKDGANFEYSEKEKSEWRQDPERYREYRKMIEDEINLRYRAVLRNTAESQKGAESGQEFECDVIICATGFDTSYRPRFPVIGLNGVRLNERWAKIPESYLGIAAPDMPNYFMFTGPFTPVAQGAILPILTAMSNYFMQLIKKMYLHHIRRVIPKDSVIQDFMEHARVYLPRTCWADPCTSWFKQGRPDGPIVMWPGSRLAFFEAVKEPLWEDFDIQYHSKNRFGFLGSGFAKYEFGSAGESSPYLNGEFVHTRPKKEVEAMIESNKQKSDDKALP</sequence>
<dbReference type="EMBL" id="JAPZBU010000009">
    <property type="protein sequence ID" value="KAJ5386583.1"/>
    <property type="molecule type" value="Genomic_DNA"/>
</dbReference>
<dbReference type="InterPro" id="IPR051209">
    <property type="entry name" value="FAD-bind_Monooxygenase_sf"/>
</dbReference>
<dbReference type="Gene3D" id="3.50.50.60">
    <property type="entry name" value="FAD/NAD(P)-binding domain"/>
    <property type="match status" value="2"/>
</dbReference>
<reference evidence="7" key="1">
    <citation type="submission" date="2022-12" db="EMBL/GenBank/DDBJ databases">
        <authorList>
            <person name="Petersen C."/>
        </authorList>
    </citation>
    <scope>NUCLEOTIDE SEQUENCE</scope>
    <source>
        <strain evidence="7">IBT 29677</strain>
    </source>
</reference>
<evidence type="ECO:0000313" key="7">
    <source>
        <dbReference type="EMBL" id="KAJ5386583.1"/>
    </source>
</evidence>
<dbReference type="RefSeq" id="XP_056484381.1">
    <property type="nucleotide sequence ID" value="XM_056633761.1"/>
</dbReference>
<evidence type="ECO:0000256" key="5">
    <source>
        <dbReference type="ARBA" id="ARBA00023002"/>
    </source>
</evidence>
<feature type="compositionally biased region" description="Low complexity" evidence="6">
    <location>
        <begin position="14"/>
        <end position="25"/>
    </location>
</feature>
<evidence type="ECO:0000256" key="3">
    <source>
        <dbReference type="ARBA" id="ARBA00022630"/>
    </source>
</evidence>
<dbReference type="SUPFAM" id="SSF51905">
    <property type="entry name" value="FAD/NAD(P)-binding domain"/>
    <property type="match status" value="2"/>
</dbReference>
<reference evidence="7" key="2">
    <citation type="journal article" date="2023" name="IMA Fungus">
        <title>Comparative genomic study of the Penicillium genus elucidates a diverse pangenome and 15 lateral gene transfer events.</title>
        <authorList>
            <person name="Petersen C."/>
            <person name="Sorensen T."/>
            <person name="Nielsen M.R."/>
            <person name="Sondergaard T.E."/>
            <person name="Sorensen J.L."/>
            <person name="Fitzpatrick D.A."/>
            <person name="Frisvad J.C."/>
            <person name="Nielsen K.L."/>
        </authorList>
    </citation>
    <scope>NUCLEOTIDE SEQUENCE</scope>
    <source>
        <strain evidence="7">IBT 29677</strain>
    </source>
</reference>
<evidence type="ECO:0000256" key="2">
    <source>
        <dbReference type="ARBA" id="ARBA00010139"/>
    </source>
</evidence>
<comment type="cofactor">
    <cofactor evidence="1">
        <name>FAD</name>
        <dbReference type="ChEBI" id="CHEBI:57692"/>
    </cofactor>
</comment>
<dbReference type="GO" id="GO:0050660">
    <property type="term" value="F:flavin adenine dinucleotide binding"/>
    <property type="evidence" value="ECO:0007669"/>
    <property type="project" value="InterPro"/>
</dbReference>
<dbReference type="InterPro" id="IPR020946">
    <property type="entry name" value="Flavin_mOase-like"/>
</dbReference>
<protein>
    <recommendedName>
        <fullName evidence="9">FAD/NAD(P)-binding domain-containing protein</fullName>
    </recommendedName>
</protein>
<evidence type="ECO:0000256" key="4">
    <source>
        <dbReference type="ARBA" id="ARBA00022827"/>
    </source>
</evidence>
<comment type="caution">
    <text evidence="7">The sequence shown here is derived from an EMBL/GenBank/DDBJ whole genome shotgun (WGS) entry which is preliminary data.</text>
</comment>
<proteinExistence type="inferred from homology"/>
<feature type="region of interest" description="Disordered" evidence="6">
    <location>
        <begin position="1"/>
        <end position="36"/>
    </location>
</feature>
<dbReference type="Proteomes" id="UP001147747">
    <property type="component" value="Unassembled WGS sequence"/>
</dbReference>
<gene>
    <name evidence="7" type="ORF">N7509_009124</name>
</gene>
<organism evidence="7 8">
    <name type="scientific">Penicillium cosmopolitanum</name>
    <dbReference type="NCBI Taxonomy" id="1131564"/>
    <lineage>
        <taxon>Eukaryota</taxon>
        <taxon>Fungi</taxon>
        <taxon>Dikarya</taxon>
        <taxon>Ascomycota</taxon>
        <taxon>Pezizomycotina</taxon>
        <taxon>Eurotiomycetes</taxon>
        <taxon>Eurotiomycetidae</taxon>
        <taxon>Eurotiales</taxon>
        <taxon>Aspergillaceae</taxon>
        <taxon>Penicillium</taxon>
    </lineage>
</organism>
<comment type="similarity">
    <text evidence="2">Belongs to the FAD-binding monooxygenase family.</text>
</comment>
<name>A0A9X0B3B3_9EURO</name>
<evidence type="ECO:0000256" key="1">
    <source>
        <dbReference type="ARBA" id="ARBA00001974"/>
    </source>
</evidence>
<dbReference type="InterPro" id="IPR036188">
    <property type="entry name" value="FAD/NAD-bd_sf"/>
</dbReference>